<evidence type="ECO:0000259" key="2">
    <source>
        <dbReference type="PROSITE" id="PS50943"/>
    </source>
</evidence>
<dbReference type="InterPro" id="IPR010982">
    <property type="entry name" value="Lambda_DNA-bd_dom_sf"/>
</dbReference>
<dbReference type="PROSITE" id="PS50943">
    <property type="entry name" value="HTH_CROC1"/>
    <property type="match status" value="1"/>
</dbReference>
<dbReference type="Gene3D" id="1.10.260.40">
    <property type="entry name" value="lambda repressor-like DNA-binding domains"/>
    <property type="match status" value="1"/>
</dbReference>
<organism evidence="3 4">
    <name type="scientific">Bacillus wiedmannii</name>
    <dbReference type="NCBI Taxonomy" id="1890302"/>
    <lineage>
        <taxon>Bacteria</taxon>
        <taxon>Bacillati</taxon>
        <taxon>Bacillota</taxon>
        <taxon>Bacilli</taxon>
        <taxon>Bacillales</taxon>
        <taxon>Bacillaceae</taxon>
        <taxon>Bacillus</taxon>
        <taxon>Bacillus cereus group</taxon>
    </lineage>
</organism>
<dbReference type="CDD" id="cd00093">
    <property type="entry name" value="HTH_XRE"/>
    <property type="match status" value="1"/>
</dbReference>
<sequence length="395" mass="45603">MNKQYDKYSKKRMLFSGKFQFNGKKLKLAREIRSMTTTELAGKIDVSHQMISKYEKGENTPQEEKIKLISQALQFPRTFFFTSYFLENNDRTSPDFFRKGAAVAKKYQIQVEANTTISVGIKKYLESKLKLPKFTMPNFALVQKEFRQLDFDDIEDTANALRDLFNLKRGPIGNITLLCERMGIGVFFADLDSTKIDAHTVFVDNTPYIILNKERKSSVRMRFNIAHELGHILLHSQYQTKDVANSSNHKRIEDEANHFAGCLLLPGDGLALDMAASNLTYLISLKKHWKASIQAIIYRSEQLGLFSSNHTLHLRQQISRNSWRKFEPLDDEIPIEEPQVLKQAIQVLLKNNIITVEELEMELGLTIEMIQEYCLGHNCYEAKEMKVQNNVVSLF</sequence>
<evidence type="ECO:0000313" key="3">
    <source>
        <dbReference type="EMBL" id="TKH16584.1"/>
    </source>
</evidence>
<dbReference type="InterPro" id="IPR052345">
    <property type="entry name" value="Rad_response_metalloprotease"/>
</dbReference>
<dbReference type="SUPFAM" id="SSF47413">
    <property type="entry name" value="lambda repressor-like DNA-binding domains"/>
    <property type="match status" value="1"/>
</dbReference>
<dbReference type="AlphaFoldDB" id="A0A4U2MYZ5"/>
<name>A0A4U2MYZ5_9BACI</name>
<dbReference type="InterPro" id="IPR001387">
    <property type="entry name" value="Cro/C1-type_HTH"/>
</dbReference>
<proteinExistence type="inferred from homology"/>
<dbReference type="Pfam" id="PF06114">
    <property type="entry name" value="Peptidase_M78"/>
    <property type="match status" value="1"/>
</dbReference>
<dbReference type="SMART" id="SM00530">
    <property type="entry name" value="HTH_XRE"/>
    <property type="match status" value="1"/>
</dbReference>
<dbReference type="EMBL" id="SZOM01000084">
    <property type="protein sequence ID" value="TKH16584.1"/>
    <property type="molecule type" value="Genomic_DNA"/>
</dbReference>
<evidence type="ECO:0000256" key="1">
    <source>
        <dbReference type="ARBA" id="ARBA00007227"/>
    </source>
</evidence>
<comment type="caution">
    <text evidence="3">The sequence shown here is derived from an EMBL/GenBank/DDBJ whole genome shotgun (WGS) entry which is preliminary data.</text>
</comment>
<dbReference type="Pfam" id="PF01381">
    <property type="entry name" value="HTH_3"/>
    <property type="match status" value="1"/>
</dbReference>
<accession>A0A4U2MYZ5</accession>
<dbReference type="InterPro" id="IPR010359">
    <property type="entry name" value="IrrE_HExxH"/>
</dbReference>
<dbReference type="GO" id="GO:0003677">
    <property type="term" value="F:DNA binding"/>
    <property type="evidence" value="ECO:0007669"/>
    <property type="project" value="InterPro"/>
</dbReference>
<dbReference type="RefSeq" id="WP_137051909.1">
    <property type="nucleotide sequence ID" value="NZ_SZOM01000084.1"/>
</dbReference>
<reference evidence="3 4" key="1">
    <citation type="journal article" date="2019" name="Environ. Microbiol.">
        <title>An active ?-lactamase is a part of an orchestrated cell wall stress resistance network of Bacillus subtilis and related rhizosphere species.</title>
        <authorList>
            <person name="Bucher T."/>
            <person name="Keren-Paz A."/>
            <person name="Hausser J."/>
            <person name="Olender T."/>
            <person name="Cytryn E."/>
            <person name="Kolodkin-Gal I."/>
        </authorList>
    </citation>
    <scope>NUCLEOTIDE SEQUENCE [LARGE SCALE GENOMIC DNA]</scope>
    <source>
        <strain evidence="3 4">I71</strain>
    </source>
</reference>
<dbReference type="PANTHER" id="PTHR43236">
    <property type="entry name" value="ANTITOXIN HIGA1"/>
    <property type="match status" value="1"/>
</dbReference>
<dbReference type="PANTHER" id="PTHR43236:SF1">
    <property type="entry name" value="BLL7220 PROTEIN"/>
    <property type="match status" value="1"/>
</dbReference>
<feature type="domain" description="HTH cro/C1-type" evidence="2">
    <location>
        <begin position="26"/>
        <end position="80"/>
    </location>
</feature>
<evidence type="ECO:0000313" key="4">
    <source>
        <dbReference type="Proteomes" id="UP000306037"/>
    </source>
</evidence>
<dbReference type="Proteomes" id="UP000306037">
    <property type="component" value="Unassembled WGS sequence"/>
</dbReference>
<comment type="similarity">
    <text evidence="1">Belongs to the short-chain fatty acyl-CoA assimilation regulator (ScfR) family.</text>
</comment>
<gene>
    <name evidence="3" type="ORF">FC694_12175</name>
</gene>
<protein>
    <submittedName>
        <fullName evidence="3">ImmA/IrrE family metallo-endopeptidase</fullName>
    </submittedName>
</protein>
<dbReference type="Gene3D" id="1.10.10.2910">
    <property type="match status" value="1"/>
</dbReference>